<gene>
    <name evidence="2" type="ORF">PsYK624_093390</name>
</gene>
<organism evidence="2 3">
    <name type="scientific">Phanerochaete sordida</name>
    <dbReference type="NCBI Taxonomy" id="48140"/>
    <lineage>
        <taxon>Eukaryota</taxon>
        <taxon>Fungi</taxon>
        <taxon>Dikarya</taxon>
        <taxon>Basidiomycota</taxon>
        <taxon>Agaricomycotina</taxon>
        <taxon>Agaricomycetes</taxon>
        <taxon>Polyporales</taxon>
        <taxon>Phanerochaetaceae</taxon>
        <taxon>Phanerochaete</taxon>
    </lineage>
</organism>
<protein>
    <submittedName>
        <fullName evidence="2">Uncharacterized protein</fullName>
    </submittedName>
</protein>
<dbReference type="Proteomes" id="UP000703269">
    <property type="component" value="Unassembled WGS sequence"/>
</dbReference>
<dbReference type="OrthoDB" id="3269227at2759"/>
<evidence type="ECO:0000256" key="1">
    <source>
        <dbReference type="SAM" id="MobiDB-lite"/>
    </source>
</evidence>
<feature type="compositionally biased region" description="Basic and acidic residues" evidence="1">
    <location>
        <begin position="101"/>
        <end position="117"/>
    </location>
</feature>
<evidence type="ECO:0000313" key="3">
    <source>
        <dbReference type="Proteomes" id="UP000703269"/>
    </source>
</evidence>
<evidence type="ECO:0000313" key="2">
    <source>
        <dbReference type="EMBL" id="GJE93180.1"/>
    </source>
</evidence>
<dbReference type="EMBL" id="BPQB01000030">
    <property type="protein sequence ID" value="GJE93180.1"/>
    <property type="molecule type" value="Genomic_DNA"/>
</dbReference>
<dbReference type="AlphaFoldDB" id="A0A9P3GGA1"/>
<name>A0A9P3GGA1_9APHY</name>
<accession>A0A9P3GGA1</accession>
<reference evidence="2 3" key="1">
    <citation type="submission" date="2021-08" db="EMBL/GenBank/DDBJ databases">
        <title>Draft Genome Sequence of Phanerochaete sordida strain YK-624.</title>
        <authorList>
            <person name="Mori T."/>
            <person name="Dohra H."/>
            <person name="Suzuki T."/>
            <person name="Kawagishi H."/>
            <person name="Hirai H."/>
        </authorList>
    </citation>
    <scope>NUCLEOTIDE SEQUENCE [LARGE SCALE GENOMIC DNA]</scope>
    <source>
        <strain evidence="2 3">YK-624</strain>
    </source>
</reference>
<feature type="compositionally biased region" description="Basic and acidic residues" evidence="1">
    <location>
        <begin position="229"/>
        <end position="241"/>
    </location>
</feature>
<feature type="compositionally biased region" description="Basic and acidic residues" evidence="1">
    <location>
        <begin position="155"/>
        <end position="166"/>
    </location>
</feature>
<feature type="compositionally biased region" description="Low complexity" evidence="1">
    <location>
        <begin position="195"/>
        <end position="213"/>
    </location>
</feature>
<sequence>MSEIKSARSEFIETLRYPALLHDMYKLIRRISSTFFPRPDRPWNDDATSNAPQIGKKRRMSDDEDVPEPSSIKRHRTGLAAEDTVILEETPTPEQESTVDGVKEVELEDHAQDDAKGVEPVATETAAAVPLPDSPILEAQTETSEVVASEAPAQPEKEETPRKPEGDSAEPAVPVAEETKITEDAVSATTEAAPTAEDSVVAATVEDATTTQTKDIDTTTHTTSDEVITEEKRTEVVAETA</sequence>
<feature type="compositionally biased region" description="Low complexity" evidence="1">
    <location>
        <begin position="118"/>
        <end position="130"/>
    </location>
</feature>
<proteinExistence type="predicted"/>
<keyword evidence="3" id="KW-1185">Reference proteome</keyword>
<comment type="caution">
    <text evidence="2">The sequence shown here is derived from an EMBL/GenBank/DDBJ whole genome shotgun (WGS) entry which is preliminary data.</text>
</comment>
<feature type="region of interest" description="Disordered" evidence="1">
    <location>
        <begin position="38"/>
        <end position="241"/>
    </location>
</feature>